<feature type="compositionally biased region" description="Low complexity" evidence="1">
    <location>
        <begin position="141"/>
        <end position="159"/>
    </location>
</feature>
<feature type="non-terminal residue" evidence="2">
    <location>
        <position position="290"/>
    </location>
</feature>
<evidence type="ECO:0000313" key="3">
    <source>
        <dbReference type="Proteomes" id="UP000035740"/>
    </source>
</evidence>
<keyword evidence="3" id="KW-1185">Reference proteome</keyword>
<organism evidence="2 3">
    <name type="scientific">Beta vulgaris subsp. vulgaris</name>
    <name type="common">Beet</name>
    <dbReference type="NCBI Taxonomy" id="3555"/>
    <lineage>
        <taxon>Eukaryota</taxon>
        <taxon>Viridiplantae</taxon>
        <taxon>Streptophyta</taxon>
        <taxon>Embryophyta</taxon>
        <taxon>Tracheophyta</taxon>
        <taxon>Spermatophyta</taxon>
        <taxon>Magnoliopsida</taxon>
        <taxon>eudicotyledons</taxon>
        <taxon>Gunneridae</taxon>
        <taxon>Pentapetalae</taxon>
        <taxon>Caryophyllales</taxon>
        <taxon>Chenopodiaceae</taxon>
        <taxon>Betoideae</taxon>
        <taxon>Beta</taxon>
    </lineage>
</organism>
<feature type="region of interest" description="Disordered" evidence="1">
    <location>
        <begin position="52"/>
        <end position="79"/>
    </location>
</feature>
<name>A0A0J8DTF3_BETVV</name>
<evidence type="ECO:0000256" key="1">
    <source>
        <dbReference type="SAM" id="MobiDB-lite"/>
    </source>
</evidence>
<accession>A0A0J8DTF3</accession>
<feature type="compositionally biased region" description="Low complexity" evidence="1">
    <location>
        <begin position="52"/>
        <end position="63"/>
    </location>
</feature>
<evidence type="ECO:0000313" key="2">
    <source>
        <dbReference type="EMBL" id="KMS94050.1"/>
    </source>
</evidence>
<dbReference type="EMBL" id="KQ096567">
    <property type="protein sequence ID" value="KMS94050.1"/>
    <property type="molecule type" value="Genomic_DNA"/>
</dbReference>
<gene>
    <name evidence="2" type="ORF">BVRB_025300</name>
</gene>
<feature type="region of interest" description="Disordered" evidence="1">
    <location>
        <begin position="1"/>
        <end position="23"/>
    </location>
</feature>
<proteinExistence type="predicted"/>
<dbReference type="OrthoDB" id="293823at2759"/>
<feature type="compositionally biased region" description="Polar residues" evidence="1">
    <location>
        <begin position="208"/>
        <end position="219"/>
    </location>
</feature>
<protein>
    <submittedName>
        <fullName evidence="2">Uncharacterized protein</fullName>
    </submittedName>
</protein>
<sequence length="290" mass="31002">STHVAKAERETPKKSSKQRKKIAVVPVQVSANYQDPSPQATPVISKSISAVAASSPKQSPSAPTIVNRPSEAVQAQPPAPFANIVKAQQLKQAEQAALARAQAETASRQIPPETDTHEPATKKDEQIESQLQSLQINSKVPPTTSLSPPPGLRSASPFAGGPPPGLAGPSKTTLATKLKQKQHQAAAAAEEPAADPSLLRPARLAAVQASTQREASPSVKQPHLFDAPLSEEQQANLEILESSFRHMPTPADSDRPKQYLPRNPYHTPASWPSTPSPIFEDPSFFVKYDT</sequence>
<dbReference type="InterPro" id="IPR038635">
    <property type="entry name" value="CCR4-NOT_su2/3/5_C_sf"/>
</dbReference>
<feature type="compositionally biased region" description="Low complexity" evidence="1">
    <location>
        <begin position="91"/>
        <end position="106"/>
    </location>
</feature>
<feature type="compositionally biased region" description="Low complexity" evidence="1">
    <location>
        <begin position="167"/>
        <end position="191"/>
    </location>
</feature>
<dbReference type="Gramene" id="KMS94050">
    <property type="protein sequence ID" value="KMS94050"/>
    <property type="gene ID" value="BVRB_025300"/>
</dbReference>
<dbReference type="Proteomes" id="UP000035740">
    <property type="component" value="Unassembled WGS sequence"/>
</dbReference>
<feature type="compositionally biased region" description="Basic and acidic residues" evidence="1">
    <location>
        <begin position="1"/>
        <end position="13"/>
    </location>
</feature>
<feature type="compositionally biased region" description="Basic and acidic residues" evidence="1">
    <location>
        <begin position="114"/>
        <end position="126"/>
    </location>
</feature>
<feature type="compositionally biased region" description="Polar residues" evidence="1">
    <location>
        <begin position="128"/>
        <end position="140"/>
    </location>
</feature>
<feature type="non-terminal residue" evidence="2">
    <location>
        <position position="1"/>
    </location>
</feature>
<feature type="region of interest" description="Disordered" evidence="1">
    <location>
        <begin position="91"/>
        <end position="282"/>
    </location>
</feature>
<dbReference type="Gene3D" id="2.30.30.1020">
    <property type="entry name" value="CCR4-NOT complex subunit 2/3/5, C-terminal domain"/>
    <property type="match status" value="1"/>
</dbReference>
<dbReference type="AlphaFoldDB" id="A0A0J8DTF3"/>
<reference evidence="2 3" key="1">
    <citation type="journal article" date="2014" name="Nature">
        <title>The genome of the recently domesticated crop plant sugar beet (Beta vulgaris).</title>
        <authorList>
            <person name="Dohm J.C."/>
            <person name="Minoche A.E."/>
            <person name="Holtgrawe D."/>
            <person name="Capella-Gutierrez S."/>
            <person name="Zakrzewski F."/>
            <person name="Tafer H."/>
            <person name="Rupp O."/>
            <person name="Sorensen T.R."/>
            <person name="Stracke R."/>
            <person name="Reinhardt R."/>
            <person name="Goesmann A."/>
            <person name="Kraft T."/>
            <person name="Schulz B."/>
            <person name="Stadler P.F."/>
            <person name="Schmidt T."/>
            <person name="Gabaldon T."/>
            <person name="Lehrach H."/>
            <person name="Weisshaar B."/>
            <person name="Himmelbauer H."/>
        </authorList>
    </citation>
    <scope>NUCLEOTIDE SEQUENCE [LARGE SCALE GENOMIC DNA]</scope>
    <source>
        <tissue evidence="2">Taproot</tissue>
    </source>
</reference>